<keyword evidence="1" id="KW-0732">Signal</keyword>
<reference evidence="2" key="1">
    <citation type="submission" date="2019-03" db="EMBL/GenBank/DDBJ databases">
        <title>Improved annotation for the trematode Fasciola hepatica.</title>
        <authorList>
            <person name="Choi Y.-J."/>
            <person name="Martin J."/>
            <person name="Mitreva M."/>
        </authorList>
    </citation>
    <scope>NUCLEOTIDE SEQUENCE [LARGE SCALE GENOMIC DNA]</scope>
</reference>
<feature type="signal peptide" evidence="1">
    <location>
        <begin position="1"/>
        <end position="19"/>
    </location>
</feature>
<dbReference type="AlphaFoldDB" id="A0A4E0QW99"/>
<dbReference type="Proteomes" id="UP000230066">
    <property type="component" value="Unassembled WGS sequence"/>
</dbReference>
<comment type="caution">
    <text evidence="2">The sequence shown here is derived from an EMBL/GenBank/DDBJ whole genome shotgun (WGS) entry which is preliminary data.</text>
</comment>
<accession>A0A4E0QW99</accession>
<feature type="chain" id="PRO_5020040295" evidence="1">
    <location>
        <begin position="20"/>
        <end position="159"/>
    </location>
</feature>
<evidence type="ECO:0000313" key="2">
    <source>
        <dbReference type="EMBL" id="THD19219.1"/>
    </source>
</evidence>
<dbReference type="EMBL" id="JXXN02007017">
    <property type="protein sequence ID" value="THD19219.1"/>
    <property type="molecule type" value="Genomic_DNA"/>
</dbReference>
<name>A0A4E0QW99_FASHE</name>
<sequence>MLKFVVLLVACLNFSMVECNNYLSVEIAKVEKDIAVLRGSWARLMRELDGLINDLKTNPSSMRDAMLARKLRNEYYKNQTELKSTVNAKLEDLKNHPTDISAVEPHLYRGTENLFQLVMEFAPKRRSGVTIRSFLLVVIRTETFVNKLIATLDALDSAM</sequence>
<evidence type="ECO:0000256" key="1">
    <source>
        <dbReference type="SAM" id="SignalP"/>
    </source>
</evidence>
<evidence type="ECO:0000313" key="3">
    <source>
        <dbReference type="Proteomes" id="UP000230066"/>
    </source>
</evidence>
<gene>
    <name evidence="2" type="ORF">D915_009928</name>
</gene>
<proteinExistence type="predicted"/>
<organism evidence="2 3">
    <name type="scientific">Fasciola hepatica</name>
    <name type="common">Liver fluke</name>
    <dbReference type="NCBI Taxonomy" id="6192"/>
    <lineage>
        <taxon>Eukaryota</taxon>
        <taxon>Metazoa</taxon>
        <taxon>Spiralia</taxon>
        <taxon>Lophotrochozoa</taxon>
        <taxon>Platyhelminthes</taxon>
        <taxon>Trematoda</taxon>
        <taxon>Digenea</taxon>
        <taxon>Plagiorchiida</taxon>
        <taxon>Echinostomata</taxon>
        <taxon>Echinostomatoidea</taxon>
        <taxon>Fasciolidae</taxon>
        <taxon>Fasciola</taxon>
    </lineage>
</organism>
<keyword evidence="3" id="KW-1185">Reference proteome</keyword>
<protein>
    <submittedName>
        <fullName evidence="2">Uncharacterized protein</fullName>
    </submittedName>
</protein>